<proteinExistence type="predicted"/>
<dbReference type="STRING" id="145857.GA0070616_5145"/>
<gene>
    <name evidence="1" type="ORF">GA0070616_5145</name>
</gene>
<dbReference type="Proteomes" id="UP000199699">
    <property type="component" value="Unassembled WGS sequence"/>
</dbReference>
<dbReference type="AlphaFoldDB" id="A0A1C6T092"/>
<sequence length="48" mass="4901">MTGPIEAATTELTAWLRLAVPPGTVVLMGGSIPAIVKAIRVTGALAER</sequence>
<evidence type="ECO:0000313" key="1">
    <source>
        <dbReference type="EMBL" id="SCL35127.1"/>
    </source>
</evidence>
<reference evidence="1 2" key="1">
    <citation type="submission" date="2016-06" db="EMBL/GenBank/DDBJ databases">
        <authorList>
            <person name="Kjaerup R.B."/>
            <person name="Dalgaard T.S."/>
            <person name="Juul-Madsen H.R."/>
        </authorList>
    </citation>
    <scope>NUCLEOTIDE SEQUENCE [LARGE SCALE GENOMIC DNA]</scope>
    <source>
        <strain evidence="1 2">DSM 43818</strain>
    </source>
</reference>
<protein>
    <submittedName>
        <fullName evidence="1">Uncharacterized protein</fullName>
    </submittedName>
</protein>
<dbReference type="EMBL" id="FMHT01000003">
    <property type="protein sequence ID" value="SCL35127.1"/>
    <property type="molecule type" value="Genomic_DNA"/>
</dbReference>
<evidence type="ECO:0000313" key="2">
    <source>
        <dbReference type="Proteomes" id="UP000199699"/>
    </source>
</evidence>
<dbReference type="RefSeq" id="WP_175440202.1">
    <property type="nucleotide sequence ID" value="NZ_FMHT01000003.1"/>
</dbReference>
<keyword evidence="2" id="KW-1185">Reference proteome</keyword>
<accession>A0A1C6T092</accession>
<name>A0A1C6T092_9ACTN</name>
<organism evidence="1 2">
    <name type="scientific">Micromonospora nigra</name>
    <dbReference type="NCBI Taxonomy" id="145857"/>
    <lineage>
        <taxon>Bacteria</taxon>
        <taxon>Bacillati</taxon>
        <taxon>Actinomycetota</taxon>
        <taxon>Actinomycetes</taxon>
        <taxon>Micromonosporales</taxon>
        <taxon>Micromonosporaceae</taxon>
        <taxon>Micromonospora</taxon>
    </lineage>
</organism>